<proteinExistence type="predicted"/>
<dbReference type="Proteomes" id="UP001551675">
    <property type="component" value="Unassembled WGS sequence"/>
</dbReference>
<sequence>MSRGSGEPQIARALRELSVTLAETIEMSGLAAAPTMQRALWPCDEVGRRAFTISYDVIVPDPHRTVNAVVDQWKKHGFKVQIDRSRDQAQPEAIVASRDFEMSVHGFPDRSSVWIRGNTACLPGEVPEEWRDVR</sequence>
<organism evidence="1 2">
    <name type="scientific">Microtetraspora glauca</name>
    <dbReference type="NCBI Taxonomy" id="1996"/>
    <lineage>
        <taxon>Bacteria</taxon>
        <taxon>Bacillati</taxon>
        <taxon>Actinomycetota</taxon>
        <taxon>Actinomycetes</taxon>
        <taxon>Streptosporangiales</taxon>
        <taxon>Streptosporangiaceae</taxon>
        <taxon>Microtetraspora</taxon>
    </lineage>
</organism>
<evidence type="ECO:0000313" key="2">
    <source>
        <dbReference type="Proteomes" id="UP001551675"/>
    </source>
</evidence>
<dbReference type="RefSeq" id="WP_358131563.1">
    <property type="nucleotide sequence ID" value="NZ_JBFALK010000003.1"/>
</dbReference>
<dbReference type="EMBL" id="JBFALK010000003">
    <property type="protein sequence ID" value="MEV0968761.1"/>
    <property type="molecule type" value="Genomic_DNA"/>
</dbReference>
<comment type="caution">
    <text evidence="1">The sequence shown here is derived from an EMBL/GenBank/DDBJ whole genome shotgun (WGS) entry which is preliminary data.</text>
</comment>
<evidence type="ECO:0000313" key="1">
    <source>
        <dbReference type="EMBL" id="MEV0968761.1"/>
    </source>
</evidence>
<keyword evidence="2" id="KW-1185">Reference proteome</keyword>
<gene>
    <name evidence="1" type="ORF">AB0I59_09010</name>
</gene>
<accession>A0ABV3GBE5</accession>
<name>A0ABV3GBE5_MICGL</name>
<protein>
    <submittedName>
        <fullName evidence="1">Uncharacterized protein</fullName>
    </submittedName>
</protein>
<reference evidence="1 2" key="1">
    <citation type="submission" date="2024-06" db="EMBL/GenBank/DDBJ databases">
        <title>The Natural Products Discovery Center: Release of the First 8490 Sequenced Strains for Exploring Actinobacteria Biosynthetic Diversity.</title>
        <authorList>
            <person name="Kalkreuter E."/>
            <person name="Kautsar S.A."/>
            <person name="Yang D."/>
            <person name="Bader C.D."/>
            <person name="Teijaro C.N."/>
            <person name="Fluegel L."/>
            <person name="Davis C.M."/>
            <person name="Simpson J.R."/>
            <person name="Lauterbach L."/>
            <person name="Steele A.D."/>
            <person name="Gui C."/>
            <person name="Meng S."/>
            <person name="Li G."/>
            <person name="Viehrig K."/>
            <person name="Ye F."/>
            <person name="Su P."/>
            <person name="Kiefer A.F."/>
            <person name="Nichols A."/>
            <person name="Cepeda A.J."/>
            <person name="Yan W."/>
            <person name="Fan B."/>
            <person name="Jiang Y."/>
            <person name="Adhikari A."/>
            <person name="Zheng C.-J."/>
            <person name="Schuster L."/>
            <person name="Cowan T.M."/>
            <person name="Smanski M.J."/>
            <person name="Chevrette M.G."/>
            <person name="De Carvalho L.P.S."/>
            <person name="Shen B."/>
        </authorList>
    </citation>
    <scope>NUCLEOTIDE SEQUENCE [LARGE SCALE GENOMIC DNA]</scope>
    <source>
        <strain evidence="1 2">NPDC050100</strain>
    </source>
</reference>